<protein>
    <submittedName>
        <fullName evidence="2">Uncharacterized protein</fullName>
    </submittedName>
</protein>
<proteinExistence type="predicted"/>
<sequence length="398" mass="44144">MVVRWLSFVVVLLAWYAWNSKHAIQAQLFPKNLPQLFSAGRKCDLIQETRVDNRFKFCEDGLVYAPGIAIFSCDPGRHEWNTVMGPMRNPDPRGSLWALHYNSTTTEQPYPLELTNFPTKADFHPLGIEITPADSTGTSRLLVINHQRQNSTIEVFHIRRDASDLVTLEYETMLTDRAFVAPNAMAAISPNAFILSHDHYFTRRMVWPLNMVLPSLETFLALPLSKVDLVTFEPLKGVRQVQPIVRNIPFANGVAVSKDKSTLAIASTTRAEVLFYSLYAGDKIDIKFMTSVQVPFSVDNIAFAGDRLLAAGHPYLPEFMALVKQKSTRAPSYVVEIVPRGIPGGTWAARSTRSSVDALFVSDGSFLSTSSGAFMDLDTGTMFVVALYGAAVAKCSLV</sequence>
<keyword evidence="1" id="KW-0732">Signal</keyword>
<evidence type="ECO:0000313" key="2">
    <source>
        <dbReference type="EMBL" id="CUA74113.1"/>
    </source>
</evidence>
<dbReference type="SUPFAM" id="SSF63829">
    <property type="entry name" value="Calcium-dependent phosphotriesterase"/>
    <property type="match status" value="1"/>
</dbReference>
<dbReference type="EMBL" id="CYGV01001412">
    <property type="protein sequence ID" value="CUA74113.1"/>
    <property type="molecule type" value="Genomic_DNA"/>
</dbReference>
<keyword evidence="3" id="KW-1185">Reference proteome</keyword>
<feature type="chain" id="PRO_5005503070" evidence="1">
    <location>
        <begin position="24"/>
        <end position="398"/>
    </location>
</feature>
<dbReference type="PANTHER" id="PTHR11799">
    <property type="entry name" value="PARAOXONASE"/>
    <property type="match status" value="1"/>
</dbReference>
<organism evidence="2 3">
    <name type="scientific">Rhizoctonia solani</name>
    <dbReference type="NCBI Taxonomy" id="456999"/>
    <lineage>
        <taxon>Eukaryota</taxon>
        <taxon>Fungi</taxon>
        <taxon>Dikarya</taxon>
        <taxon>Basidiomycota</taxon>
        <taxon>Agaricomycotina</taxon>
        <taxon>Agaricomycetes</taxon>
        <taxon>Cantharellales</taxon>
        <taxon>Ceratobasidiaceae</taxon>
        <taxon>Rhizoctonia</taxon>
    </lineage>
</organism>
<feature type="signal peptide" evidence="1">
    <location>
        <begin position="1"/>
        <end position="23"/>
    </location>
</feature>
<evidence type="ECO:0000313" key="3">
    <source>
        <dbReference type="Proteomes" id="UP000044841"/>
    </source>
</evidence>
<dbReference type="InterPro" id="IPR051288">
    <property type="entry name" value="Serum_paraoxonase/arylesterase"/>
</dbReference>
<gene>
    <name evidence="2" type="ORF">RSOLAG22IIIB_05403</name>
</gene>
<dbReference type="Gene3D" id="2.120.10.30">
    <property type="entry name" value="TolB, C-terminal domain"/>
    <property type="match status" value="1"/>
</dbReference>
<dbReference type="InterPro" id="IPR011042">
    <property type="entry name" value="6-blade_b-propeller_TolB-like"/>
</dbReference>
<dbReference type="PANTHER" id="PTHR11799:SF30">
    <property type="entry name" value="SERUM PARAOXONASE_ARYLESTERASE 2"/>
    <property type="match status" value="1"/>
</dbReference>
<dbReference type="AlphaFoldDB" id="A0A0K6G662"/>
<accession>A0A0K6G662</accession>
<reference evidence="2 3" key="1">
    <citation type="submission" date="2015-07" db="EMBL/GenBank/DDBJ databases">
        <authorList>
            <person name="Noorani M."/>
        </authorList>
    </citation>
    <scope>NUCLEOTIDE SEQUENCE [LARGE SCALE GENOMIC DNA]</scope>
    <source>
        <strain evidence="2">BBA 69670</strain>
    </source>
</reference>
<evidence type="ECO:0000256" key="1">
    <source>
        <dbReference type="SAM" id="SignalP"/>
    </source>
</evidence>
<dbReference type="Proteomes" id="UP000044841">
    <property type="component" value="Unassembled WGS sequence"/>
</dbReference>
<name>A0A0K6G662_9AGAM</name>